<protein>
    <recommendedName>
        <fullName evidence="2">DNA-directed DNA polymerase</fullName>
        <ecNumber evidence="2">2.7.7.7</ecNumber>
    </recommendedName>
</protein>
<keyword evidence="3 9" id="KW-0808">Transferase</keyword>
<dbReference type="InterPro" id="IPR042087">
    <property type="entry name" value="DNA_pol_B_thumb"/>
</dbReference>
<evidence type="ECO:0000256" key="1">
    <source>
        <dbReference type="ARBA" id="ARBA00005755"/>
    </source>
</evidence>
<dbReference type="GO" id="GO:0000166">
    <property type="term" value="F:nucleotide binding"/>
    <property type="evidence" value="ECO:0007669"/>
    <property type="project" value="InterPro"/>
</dbReference>
<dbReference type="Gene3D" id="1.10.287.690">
    <property type="entry name" value="Helix hairpin bin"/>
    <property type="match status" value="1"/>
</dbReference>
<dbReference type="Proteomes" id="UP000680656">
    <property type="component" value="Chromosome"/>
</dbReference>
<proteinExistence type="inferred from homology"/>
<dbReference type="RefSeq" id="WP_214418404.1">
    <property type="nucleotide sequence ID" value="NZ_CP075546.1"/>
</dbReference>
<dbReference type="InterPro" id="IPR043502">
    <property type="entry name" value="DNA/RNA_pol_sf"/>
</dbReference>
<dbReference type="SUPFAM" id="SSF56672">
    <property type="entry name" value="DNA/RNA polymerases"/>
    <property type="match status" value="1"/>
</dbReference>
<dbReference type="InterPro" id="IPR023211">
    <property type="entry name" value="DNA_pol_palm_dom_sf"/>
</dbReference>
<keyword evidence="5 9" id="KW-0239">DNA-directed DNA polymerase</keyword>
<name>A0A8E7EHZ7_9EURY</name>
<feature type="domain" description="DNA-directed DNA polymerase family B multifunctional" evidence="8">
    <location>
        <begin position="314"/>
        <end position="368"/>
    </location>
</feature>
<keyword evidence="10" id="KW-1185">Reference proteome</keyword>
<evidence type="ECO:0000256" key="3">
    <source>
        <dbReference type="ARBA" id="ARBA00022679"/>
    </source>
</evidence>
<dbReference type="PANTHER" id="PTHR10322:SF23">
    <property type="entry name" value="DNA POLYMERASE DELTA CATALYTIC SUBUNIT"/>
    <property type="match status" value="1"/>
</dbReference>
<evidence type="ECO:0000256" key="7">
    <source>
        <dbReference type="ARBA" id="ARBA00049244"/>
    </source>
</evidence>
<dbReference type="PANTHER" id="PTHR10322">
    <property type="entry name" value="DNA POLYMERASE CATALYTIC SUBUNIT"/>
    <property type="match status" value="1"/>
</dbReference>
<evidence type="ECO:0000313" key="10">
    <source>
        <dbReference type="Proteomes" id="UP000680656"/>
    </source>
</evidence>
<evidence type="ECO:0000256" key="4">
    <source>
        <dbReference type="ARBA" id="ARBA00022695"/>
    </source>
</evidence>
<dbReference type="Gene3D" id="3.90.1600.10">
    <property type="entry name" value="Palm domain of DNA polymerase"/>
    <property type="match status" value="1"/>
</dbReference>
<evidence type="ECO:0000256" key="6">
    <source>
        <dbReference type="ARBA" id="ARBA00023125"/>
    </source>
</evidence>
<comment type="catalytic activity">
    <reaction evidence="7">
        <text>DNA(n) + a 2'-deoxyribonucleoside 5'-triphosphate = DNA(n+1) + diphosphate</text>
        <dbReference type="Rhea" id="RHEA:22508"/>
        <dbReference type="Rhea" id="RHEA-COMP:17339"/>
        <dbReference type="Rhea" id="RHEA-COMP:17340"/>
        <dbReference type="ChEBI" id="CHEBI:33019"/>
        <dbReference type="ChEBI" id="CHEBI:61560"/>
        <dbReference type="ChEBI" id="CHEBI:173112"/>
        <dbReference type="EC" id="2.7.7.7"/>
    </reaction>
</comment>
<dbReference type="InterPro" id="IPR006134">
    <property type="entry name" value="DNA-dir_DNA_pol_B_multi_dom"/>
</dbReference>
<comment type="similarity">
    <text evidence="1">Belongs to the DNA polymerase type-B family.</text>
</comment>
<dbReference type="NCBIfam" id="NF004416">
    <property type="entry name" value="PRK05761.1-2"/>
    <property type="match status" value="1"/>
</dbReference>
<dbReference type="GO" id="GO:0006261">
    <property type="term" value="P:DNA-templated DNA replication"/>
    <property type="evidence" value="ECO:0007669"/>
    <property type="project" value="TreeGrafter"/>
</dbReference>
<keyword evidence="4 9" id="KW-0548">Nucleotidyltransferase</keyword>
<dbReference type="InterPro" id="IPR050240">
    <property type="entry name" value="DNA_pol_type-B"/>
</dbReference>
<accession>A0A8E7EHZ7</accession>
<gene>
    <name evidence="9" type="ORF">KHC33_09410</name>
</gene>
<keyword evidence="6" id="KW-0238">DNA-binding</keyword>
<reference evidence="9 10" key="1">
    <citation type="submission" date="2021-05" db="EMBL/GenBank/DDBJ databases">
        <title>A novel Methanospirillum isolate from a pyrite-forming mixed culture.</title>
        <authorList>
            <person name="Bunk B."/>
            <person name="Sproer C."/>
            <person name="Spring S."/>
            <person name="Pester M."/>
        </authorList>
    </citation>
    <scope>NUCLEOTIDE SEQUENCE [LARGE SCALE GENOMIC DNA]</scope>
    <source>
        <strain evidence="9 10">J.3.6.1-F.2.7.3</strain>
    </source>
</reference>
<dbReference type="InterPro" id="IPR006172">
    <property type="entry name" value="DNA-dir_DNA_pol_B"/>
</dbReference>
<evidence type="ECO:0000259" key="8">
    <source>
        <dbReference type="Pfam" id="PF00136"/>
    </source>
</evidence>
<dbReference type="GO" id="GO:0003887">
    <property type="term" value="F:DNA-directed DNA polymerase activity"/>
    <property type="evidence" value="ECO:0007669"/>
    <property type="project" value="UniProtKB-KW"/>
</dbReference>
<dbReference type="Gene3D" id="1.10.132.60">
    <property type="entry name" value="DNA polymerase family B, C-terminal domain"/>
    <property type="match status" value="1"/>
</dbReference>
<organism evidence="9 10">
    <name type="scientific">Methanospirillum purgamenti</name>
    <dbReference type="NCBI Taxonomy" id="2834276"/>
    <lineage>
        <taxon>Archaea</taxon>
        <taxon>Methanobacteriati</taxon>
        <taxon>Methanobacteriota</taxon>
        <taxon>Stenosarchaea group</taxon>
        <taxon>Methanomicrobia</taxon>
        <taxon>Methanomicrobiales</taxon>
        <taxon>Methanospirillaceae</taxon>
        <taxon>Methanospirillum</taxon>
    </lineage>
</organism>
<evidence type="ECO:0000256" key="2">
    <source>
        <dbReference type="ARBA" id="ARBA00012417"/>
    </source>
</evidence>
<dbReference type="GeneID" id="65097400"/>
<evidence type="ECO:0000313" key="9">
    <source>
        <dbReference type="EMBL" id="QVV87584.1"/>
    </source>
</evidence>
<dbReference type="AlphaFoldDB" id="A0A8E7EHZ7"/>
<dbReference type="SMART" id="SM00486">
    <property type="entry name" value="POLBc"/>
    <property type="match status" value="1"/>
</dbReference>
<dbReference type="EMBL" id="CP075546">
    <property type="protein sequence ID" value="QVV87584.1"/>
    <property type="molecule type" value="Genomic_DNA"/>
</dbReference>
<evidence type="ECO:0000256" key="5">
    <source>
        <dbReference type="ARBA" id="ARBA00022932"/>
    </source>
</evidence>
<sequence length="659" mass="75813">MTHVKNDFIFDVSRTKYGVDLWIKNGETLSCTHHIVNPGFMISFPDMHQYYDLLDGLDEVYDVTPCTIRTIYGTEEGFHIQADRETALQIEEQTCYQAKLFNVDIRPEQFYCASTNQVVGGYANANRFSPDQIIELDLMKISCSENPHRSDHPGNISISMDTKKWFLEGSKKTLADDLFTIINDQDPDIILFPDYDTWSGIFYNAAHEYNLFNSFSRTGIFHTVSPRSYFSYGRMEHRLGAKIPEGRIIIDTRQSFMYREGDLRGIFLASRLSGLSPNLASRLTPGTLISTYEVYEALARGLAVPFRKSDAEANRNVRSMRLDYRGGYMLQPHPGIYADVTQLDFTSFYPSIIVKENLSPETLMNPNSEGFLPSVLKPILDLRQYTKLKKKTDPTYKGMDGVLKWMLVTCFGYTGYKNARFGRIEVHEEITRSATRILKECITLTEENGGKVLHAIIDCLFIKGGCIDSIQKRIEKHTKFHTECEYFDWVGFLPQNDGSGSFSSYFGRLTDGTMKMKGISINRRTTPPYVARMQTDMIEHLAQYPDARQLHHAREILHNLYTKYRHDLSSTDPEELIITRRIGKEKYKSHCIAQAVLDTYREYNVTIEPGMDASFLVRNEERLLVDPSWDPKGIDIRYYNRLLKKAYQEVSIATDNLNI</sequence>
<dbReference type="EC" id="2.7.7.7" evidence="2"/>
<dbReference type="KEGG" id="mrtj:KHC33_09410"/>
<dbReference type="Pfam" id="PF00136">
    <property type="entry name" value="DNA_pol_B"/>
    <property type="match status" value="1"/>
</dbReference>
<dbReference type="GO" id="GO:0003677">
    <property type="term" value="F:DNA binding"/>
    <property type="evidence" value="ECO:0007669"/>
    <property type="project" value="UniProtKB-KW"/>
</dbReference>
<dbReference type="CDD" id="cd05531">
    <property type="entry name" value="POLBc_B2"/>
    <property type="match status" value="1"/>
</dbReference>